<dbReference type="SUPFAM" id="SSF52402">
    <property type="entry name" value="Adenine nucleotide alpha hydrolases-like"/>
    <property type="match status" value="1"/>
</dbReference>
<keyword evidence="5 8" id="KW-0547">Nucleotide-binding</keyword>
<dbReference type="Proteomes" id="UP000324760">
    <property type="component" value="Chromosome"/>
</dbReference>
<dbReference type="GO" id="GO:0005737">
    <property type="term" value="C:cytoplasm"/>
    <property type="evidence" value="ECO:0007669"/>
    <property type="project" value="UniProtKB-SubCell"/>
</dbReference>
<feature type="domain" description="Lysidine-tRNA(Ile) synthetase C-terminal" evidence="9">
    <location>
        <begin position="352"/>
        <end position="423"/>
    </location>
</feature>
<dbReference type="NCBIfam" id="TIGR02432">
    <property type="entry name" value="lysidine_TilS_N"/>
    <property type="match status" value="1"/>
</dbReference>
<gene>
    <name evidence="8 10" type="primary">tilS</name>
    <name evidence="10" type="ORF">F0U83_02840</name>
</gene>
<dbReference type="AlphaFoldDB" id="A0A5P1R7X0"/>
<dbReference type="InterPro" id="IPR012094">
    <property type="entry name" value="tRNA_Ile_lys_synt"/>
</dbReference>
<dbReference type="SMART" id="SM00977">
    <property type="entry name" value="TilS_C"/>
    <property type="match status" value="1"/>
</dbReference>
<evidence type="ECO:0000256" key="2">
    <source>
        <dbReference type="ARBA" id="ARBA00022490"/>
    </source>
</evidence>
<dbReference type="OrthoDB" id="9807403at2"/>
<dbReference type="InterPro" id="IPR012796">
    <property type="entry name" value="Lysidine-tRNA-synth_C"/>
</dbReference>
<name>A0A5P1R7X0_9GAMM</name>
<dbReference type="EMBL" id="CP043869">
    <property type="protein sequence ID" value="QEQ95730.1"/>
    <property type="molecule type" value="Genomic_DNA"/>
</dbReference>
<evidence type="ECO:0000256" key="4">
    <source>
        <dbReference type="ARBA" id="ARBA00022694"/>
    </source>
</evidence>
<dbReference type="Pfam" id="PF11734">
    <property type="entry name" value="TilS_C"/>
    <property type="match status" value="1"/>
</dbReference>
<dbReference type="InterPro" id="IPR014729">
    <property type="entry name" value="Rossmann-like_a/b/a_fold"/>
</dbReference>
<dbReference type="SUPFAM" id="SSF56037">
    <property type="entry name" value="PheT/TilS domain"/>
    <property type="match status" value="1"/>
</dbReference>
<dbReference type="SUPFAM" id="SSF82829">
    <property type="entry name" value="MesJ substrate recognition domain-like"/>
    <property type="match status" value="1"/>
</dbReference>
<dbReference type="CDD" id="cd01992">
    <property type="entry name" value="TilS_N"/>
    <property type="match status" value="1"/>
</dbReference>
<dbReference type="GO" id="GO:0005524">
    <property type="term" value="F:ATP binding"/>
    <property type="evidence" value="ECO:0007669"/>
    <property type="project" value="UniProtKB-UniRule"/>
</dbReference>
<dbReference type="Gene3D" id="1.20.59.20">
    <property type="match status" value="1"/>
</dbReference>
<keyword evidence="4 8" id="KW-0819">tRNA processing</keyword>
<keyword evidence="2 8" id="KW-0963">Cytoplasm</keyword>
<evidence type="ECO:0000313" key="10">
    <source>
        <dbReference type="EMBL" id="QEQ95730.1"/>
    </source>
</evidence>
<feature type="binding site" evidence="8">
    <location>
        <begin position="27"/>
        <end position="32"/>
    </location>
    <ligand>
        <name>ATP</name>
        <dbReference type="ChEBI" id="CHEBI:30616"/>
    </ligand>
</feature>
<comment type="function">
    <text evidence="8">Ligates lysine onto the cytidine present at position 34 of the AUA codon-specific tRNA(Ile) that contains the anticodon CAU, in an ATP-dependent manner. Cytidine is converted to lysidine, thus changing the amino acid specificity of the tRNA from methionine to isoleucine.</text>
</comment>
<dbReference type="Pfam" id="PF01171">
    <property type="entry name" value="ATP_bind_3"/>
    <property type="match status" value="1"/>
</dbReference>
<comment type="domain">
    <text evidence="8">The N-terminal region contains the highly conserved SGGXDS motif, predicted to be a P-loop motif involved in ATP binding.</text>
</comment>
<evidence type="ECO:0000256" key="5">
    <source>
        <dbReference type="ARBA" id="ARBA00022741"/>
    </source>
</evidence>
<evidence type="ECO:0000256" key="8">
    <source>
        <dbReference type="HAMAP-Rule" id="MF_01161"/>
    </source>
</evidence>
<dbReference type="Pfam" id="PF09179">
    <property type="entry name" value="TilS"/>
    <property type="match status" value="1"/>
</dbReference>
<evidence type="ECO:0000256" key="1">
    <source>
        <dbReference type="ARBA" id="ARBA00004496"/>
    </source>
</evidence>
<comment type="subcellular location">
    <subcellularLocation>
        <location evidence="1 8">Cytoplasm</location>
    </subcellularLocation>
</comment>
<dbReference type="GO" id="GO:0006400">
    <property type="term" value="P:tRNA modification"/>
    <property type="evidence" value="ECO:0007669"/>
    <property type="project" value="UniProtKB-UniRule"/>
</dbReference>
<dbReference type="Gene3D" id="3.40.50.620">
    <property type="entry name" value="HUPs"/>
    <property type="match status" value="1"/>
</dbReference>
<dbReference type="InterPro" id="IPR015262">
    <property type="entry name" value="tRNA_Ile_lys_synt_subst-bd"/>
</dbReference>
<dbReference type="InterPro" id="IPR012795">
    <property type="entry name" value="tRNA_Ile_lys_synt_N"/>
</dbReference>
<dbReference type="EC" id="6.3.4.19" evidence="8"/>
<dbReference type="InterPro" id="IPR011063">
    <property type="entry name" value="TilS/TtcA_N"/>
</dbReference>
<evidence type="ECO:0000256" key="7">
    <source>
        <dbReference type="ARBA" id="ARBA00048539"/>
    </source>
</evidence>
<keyword evidence="11" id="KW-1185">Reference proteome</keyword>
<dbReference type="PANTHER" id="PTHR43033">
    <property type="entry name" value="TRNA(ILE)-LYSIDINE SYNTHASE-RELATED"/>
    <property type="match status" value="1"/>
</dbReference>
<evidence type="ECO:0000259" key="9">
    <source>
        <dbReference type="SMART" id="SM00977"/>
    </source>
</evidence>
<comment type="similarity">
    <text evidence="8">Belongs to the tRNA(Ile)-lysidine synthase family.</text>
</comment>
<reference evidence="10 11" key="1">
    <citation type="journal article" date="2019" name="Biochem. Eng. J.">
        <title>Metabolic engineering of the marine bacteria Neptunomonas concharum for the production of acetoin and meso-2,3-butanediol from acetate.</title>
        <authorList>
            <person name="Li W."/>
            <person name="Pu N."/>
            <person name="Liu C.-X."/>
            <person name="Yuan Q.-P."/>
            <person name="Li Z.-J."/>
        </authorList>
    </citation>
    <scope>NUCLEOTIDE SEQUENCE [LARGE SCALE GENOMIC DNA]</scope>
    <source>
        <strain evidence="10 11">JCM17730</strain>
    </source>
</reference>
<evidence type="ECO:0000256" key="3">
    <source>
        <dbReference type="ARBA" id="ARBA00022598"/>
    </source>
</evidence>
<comment type="catalytic activity">
    <reaction evidence="7 8">
        <text>cytidine(34) in tRNA(Ile2) + L-lysine + ATP = lysidine(34) in tRNA(Ile2) + AMP + diphosphate + H(+)</text>
        <dbReference type="Rhea" id="RHEA:43744"/>
        <dbReference type="Rhea" id="RHEA-COMP:10625"/>
        <dbReference type="Rhea" id="RHEA-COMP:10670"/>
        <dbReference type="ChEBI" id="CHEBI:15378"/>
        <dbReference type="ChEBI" id="CHEBI:30616"/>
        <dbReference type="ChEBI" id="CHEBI:32551"/>
        <dbReference type="ChEBI" id="CHEBI:33019"/>
        <dbReference type="ChEBI" id="CHEBI:82748"/>
        <dbReference type="ChEBI" id="CHEBI:83665"/>
        <dbReference type="ChEBI" id="CHEBI:456215"/>
        <dbReference type="EC" id="6.3.4.19"/>
    </reaction>
</comment>
<keyword evidence="6 8" id="KW-0067">ATP-binding</keyword>
<dbReference type="RefSeq" id="WP_138986434.1">
    <property type="nucleotide sequence ID" value="NZ_CP043869.1"/>
</dbReference>
<dbReference type="PANTHER" id="PTHR43033:SF1">
    <property type="entry name" value="TRNA(ILE)-LYSIDINE SYNTHASE-RELATED"/>
    <property type="match status" value="1"/>
</dbReference>
<evidence type="ECO:0000313" key="11">
    <source>
        <dbReference type="Proteomes" id="UP000324760"/>
    </source>
</evidence>
<evidence type="ECO:0000256" key="6">
    <source>
        <dbReference type="ARBA" id="ARBA00022840"/>
    </source>
</evidence>
<organism evidence="10 11">
    <name type="scientific">Neptunomonas concharum</name>
    <dbReference type="NCBI Taxonomy" id="1031538"/>
    <lineage>
        <taxon>Bacteria</taxon>
        <taxon>Pseudomonadati</taxon>
        <taxon>Pseudomonadota</taxon>
        <taxon>Gammaproteobacteria</taxon>
        <taxon>Oceanospirillales</taxon>
        <taxon>Oceanospirillaceae</taxon>
        <taxon>Neptunomonas</taxon>
    </lineage>
</organism>
<dbReference type="KEGG" id="ncu:F0U83_02840"/>
<keyword evidence="3 8" id="KW-0436">Ligase</keyword>
<protein>
    <recommendedName>
        <fullName evidence="8">tRNA(Ile)-lysidine synthase</fullName>
        <ecNumber evidence="8">6.3.4.19</ecNumber>
    </recommendedName>
    <alternativeName>
        <fullName evidence="8">tRNA(Ile)-2-lysyl-cytidine synthase</fullName>
    </alternativeName>
    <alternativeName>
        <fullName evidence="8">tRNA(Ile)-lysidine synthetase</fullName>
    </alternativeName>
</protein>
<dbReference type="HAMAP" id="MF_01161">
    <property type="entry name" value="tRNA_Ile_lys_synt"/>
    <property type="match status" value="1"/>
</dbReference>
<dbReference type="NCBIfam" id="TIGR02433">
    <property type="entry name" value="lysidine_TilS_C"/>
    <property type="match status" value="1"/>
</dbReference>
<dbReference type="GO" id="GO:0032267">
    <property type="term" value="F:tRNA(Ile)-lysidine synthase activity"/>
    <property type="evidence" value="ECO:0007669"/>
    <property type="project" value="UniProtKB-EC"/>
</dbReference>
<sequence>MKPSLAADTFSAICEQYSPDRWVLAVSGGIDSMVLLHLAALTLDHQTLHVLHINHHLQPDADEWSLFCQQQADSLSIPFTKIDVYPKDGSEAAARETRYHAFEAFLQPGDLLLQGHHGDDQAETMLFRLVRGTGPRGLAGIPQYRVLGKAALLRPLLEVPKPMIKQWAIEHSLSWVEDPSNHKVDYDRNFLRLHIFPLLNKRWPLVTSTLIASQRLIKSEQALLDELLDEQLESILSGNSFNIGRLAGHNSFRRQALLRRWIFRKTQQLLGSNQLAQIEHDFFQSAEDRLPELVIGAFILRRYRGSLYLNVSTQSEGSYEPLLLGLGQHLWSEGQLTVKLSEGGGLKTLEGISCVHRKEGMSCQPVGRQRKSLKKLFQESGVPPWMRAKWPILVHENEVVAIPGICVCEGWQSQAQDKPSFTVIWEPF</sequence>
<accession>A0A5P1R7X0</accession>
<proteinExistence type="inferred from homology"/>